<dbReference type="EMBL" id="CM031820">
    <property type="protein sequence ID" value="KAG6634438.1"/>
    <property type="molecule type" value="Genomic_DNA"/>
</dbReference>
<proteinExistence type="inferred from homology"/>
<name>A0A8T1NW94_CARIL</name>
<evidence type="ECO:0000313" key="3">
    <source>
        <dbReference type="EMBL" id="KAG6634438.1"/>
    </source>
</evidence>
<protein>
    <recommendedName>
        <fullName evidence="6">Protein GRIM REAPER-like</fullName>
    </recommendedName>
</protein>
<dbReference type="Proteomes" id="UP000811609">
    <property type="component" value="Chromosome 12"/>
</dbReference>
<evidence type="ECO:0000313" key="4">
    <source>
        <dbReference type="EMBL" id="KAG6685558.1"/>
    </source>
</evidence>
<reference evidence="4" key="2">
    <citation type="submission" date="2021-01" db="EMBL/GenBank/DDBJ databases">
        <authorList>
            <person name="Lovell J.T."/>
            <person name="Bentley N."/>
            <person name="Bhattarai G."/>
            <person name="Jenkins J.W."/>
            <person name="Sreedasyam A."/>
            <person name="Alarcon Y."/>
            <person name="Bock C."/>
            <person name="Boston L."/>
            <person name="Carlson J."/>
            <person name="Cervantes K."/>
            <person name="Clermont K."/>
            <person name="Krom N."/>
            <person name="Kubenka K."/>
            <person name="Mamidi S."/>
            <person name="Mattison C."/>
            <person name="Monteros M."/>
            <person name="Pisani C."/>
            <person name="Plott C."/>
            <person name="Rajasekar S."/>
            <person name="Rhein H.S."/>
            <person name="Rohla C."/>
            <person name="Song M."/>
            <person name="Hilaire R.S."/>
            <person name="Shu S."/>
            <person name="Wells L."/>
            <person name="Wang X."/>
            <person name="Webber J."/>
            <person name="Heerema R.J."/>
            <person name="Klein P."/>
            <person name="Conner P."/>
            <person name="Grauke L."/>
            <person name="Grimwood J."/>
            <person name="Schmutz J."/>
            <person name="Randall J.J."/>
        </authorList>
    </citation>
    <scope>NUCLEOTIDE SEQUENCE</scope>
    <source>
        <tissue evidence="4">Leaf</tissue>
    </source>
</reference>
<organism evidence="3 5">
    <name type="scientific">Carya illinoinensis</name>
    <name type="common">Pecan</name>
    <dbReference type="NCBI Taxonomy" id="32201"/>
    <lineage>
        <taxon>Eukaryota</taxon>
        <taxon>Viridiplantae</taxon>
        <taxon>Streptophyta</taxon>
        <taxon>Embryophyta</taxon>
        <taxon>Tracheophyta</taxon>
        <taxon>Spermatophyta</taxon>
        <taxon>Magnoliopsida</taxon>
        <taxon>eudicotyledons</taxon>
        <taxon>Gunneridae</taxon>
        <taxon>Pentapetalae</taxon>
        <taxon>rosids</taxon>
        <taxon>fabids</taxon>
        <taxon>Fagales</taxon>
        <taxon>Juglandaceae</taxon>
        <taxon>Carya</taxon>
    </lineage>
</organism>
<evidence type="ECO:0000256" key="2">
    <source>
        <dbReference type="ARBA" id="ARBA00022729"/>
    </source>
</evidence>
<evidence type="ECO:0000256" key="1">
    <source>
        <dbReference type="ARBA" id="ARBA00006010"/>
    </source>
</evidence>
<dbReference type="EMBL" id="CM031836">
    <property type="protein sequence ID" value="KAG6685558.1"/>
    <property type="molecule type" value="Genomic_DNA"/>
</dbReference>
<dbReference type="Proteomes" id="UP000811246">
    <property type="component" value="Chromosome 12"/>
</dbReference>
<sequence length="159" mass="17555">MACTLLKLTTILSLIMPLIITFLALNSQLAFSNDIEEDDDDQYVLDSPLMSSINLRSSRSRFLASVIKKGARCHPITNNVCNGIPANNGTSLLYCCKKHCRNILGDRNNCGQCGRKCKQGQRCCNRICTDITHNENHCGKCNKKCAKGINCDQGFCGYA</sequence>
<keyword evidence="5" id="KW-1185">Reference proteome</keyword>
<accession>A0A8T1NW94</accession>
<comment type="similarity">
    <text evidence="1">Belongs to the STIG1 family.</text>
</comment>
<gene>
    <name evidence="3" type="ORF">CIPAW_12G118800</name>
    <name evidence="4" type="ORF">I3842_12G117300</name>
</gene>
<dbReference type="PANTHER" id="PTHR33227:SF6">
    <property type="entry name" value="PROTEIN GRIM REAPER"/>
    <property type="match status" value="1"/>
</dbReference>
<dbReference type="PANTHER" id="PTHR33227">
    <property type="entry name" value="STIGMA-SPECIFIC STIG1-LIKE PROTEIN 3"/>
    <property type="match status" value="1"/>
</dbReference>
<keyword evidence="2" id="KW-0732">Signal</keyword>
<dbReference type="InterPro" id="IPR006969">
    <property type="entry name" value="Stig-like"/>
</dbReference>
<dbReference type="Pfam" id="PF04885">
    <property type="entry name" value="Stig1"/>
    <property type="match status" value="1"/>
</dbReference>
<evidence type="ECO:0008006" key="6">
    <source>
        <dbReference type="Google" id="ProtNLM"/>
    </source>
</evidence>
<dbReference type="AlphaFoldDB" id="A0A8T1NW94"/>
<comment type="caution">
    <text evidence="3">The sequence shown here is derived from an EMBL/GenBank/DDBJ whole genome shotgun (WGS) entry which is preliminary data.</text>
</comment>
<evidence type="ECO:0000313" key="5">
    <source>
        <dbReference type="Proteomes" id="UP000811609"/>
    </source>
</evidence>
<reference evidence="3" key="1">
    <citation type="submission" date="2020-12" db="EMBL/GenBank/DDBJ databases">
        <title>WGS assembly of Carya illinoinensis cv. Pawnee.</title>
        <authorList>
            <person name="Platts A."/>
            <person name="Shu S."/>
            <person name="Wright S."/>
            <person name="Barry K."/>
            <person name="Edger P."/>
            <person name="Pires J.C."/>
            <person name="Schmutz J."/>
        </authorList>
    </citation>
    <scope>NUCLEOTIDE SEQUENCE</scope>
    <source>
        <tissue evidence="3">Leaf</tissue>
    </source>
</reference>